<keyword evidence="7 21" id="KW-0812">Transmembrane</keyword>
<dbReference type="SUPFAM" id="SSF48371">
    <property type="entry name" value="ARM repeat"/>
    <property type="match status" value="1"/>
</dbReference>
<feature type="region of interest" description="Disordered" evidence="23">
    <location>
        <begin position="1648"/>
        <end position="1692"/>
    </location>
</feature>
<evidence type="ECO:0000256" key="17">
    <source>
        <dbReference type="ARBA" id="ARBA00023329"/>
    </source>
</evidence>
<feature type="transmembrane region" description="Helical" evidence="21">
    <location>
        <begin position="2219"/>
        <end position="2238"/>
    </location>
</feature>
<comment type="catalytic activity">
    <reaction evidence="18">
        <text>Ca(2+)(in) = Ca(2+)(out)</text>
        <dbReference type="Rhea" id="RHEA:29671"/>
        <dbReference type="ChEBI" id="CHEBI:29108"/>
    </reaction>
</comment>
<keyword evidence="16 21" id="KW-0407">Ion channel</keyword>
<keyword evidence="10 21" id="KW-0106">Calcium</keyword>
<accession>A0A8B9VYS1</accession>
<evidence type="ECO:0000256" key="23">
    <source>
        <dbReference type="SAM" id="MobiDB-lite"/>
    </source>
</evidence>
<keyword evidence="8" id="KW-0677">Repeat</keyword>
<keyword evidence="14 21" id="KW-0675">Receptor</keyword>
<evidence type="ECO:0000256" key="21">
    <source>
        <dbReference type="RuleBase" id="RU368044"/>
    </source>
</evidence>
<dbReference type="GO" id="GO:0051209">
    <property type="term" value="P:release of sequestered calcium ion into cytosol"/>
    <property type="evidence" value="ECO:0007669"/>
    <property type="project" value="UniProtKB-UniRule"/>
</dbReference>
<comment type="function">
    <text evidence="19">Inositol 1,4,5-trisphosphate-gated calcium channel that upon inositol 1,4,5-trisphosphate binding transports calcium from the endoplasmic reticulum lumen to cytoplasm. Exists in two states; a long-lived closed state where the channel is essentially 'parked' with only very rare visits to an open state and that ligands facilitate the transition from the 'parked' state into a 'drive' mode represented by periods of bursting activity.</text>
</comment>
<dbReference type="InterPro" id="IPR036300">
    <property type="entry name" value="MIR_dom_sf"/>
</dbReference>
<dbReference type="Pfam" id="PF08709">
    <property type="entry name" value="Ins145_P3_rec"/>
    <property type="match status" value="1"/>
</dbReference>
<evidence type="ECO:0000256" key="14">
    <source>
        <dbReference type="ARBA" id="ARBA00023170"/>
    </source>
</evidence>
<evidence type="ECO:0000259" key="24">
    <source>
        <dbReference type="PROSITE" id="PS50919"/>
    </source>
</evidence>
<feature type="coiled-coil region" evidence="22">
    <location>
        <begin position="2564"/>
        <end position="2605"/>
    </location>
</feature>
<dbReference type="InterPro" id="IPR015925">
    <property type="entry name" value="Ryanodine_IP3_receptor"/>
</dbReference>
<sequence length="2614" mass="298233">MSEKMSSFLYIGDIVSLYAEGSVNGFISTLGLVDDRCVVQPDAGDLANPPKKFRDCLFKVCPMNRYSAQKQYWKAKQAKQGNHTEAALLKKLQHAAELEQKQNESENRKLLGEIVKYSNVIQLLHIKSNKYLTVNKRLPALLEKNAMRVSLDTAGNEGSWFYIQPFWKLRSEGDNVVVGDKVVLMPVNAGQPLHASNIELLDNPGCKEVNAVNCNTSWKITLFMKFSSYRDDVLKGGDVVRLFHAEQEKFLTCDEYEKKQHIFLRTTLRQSATSATSSKALWEIEVVHHDPCRGGAGQWNSLFRFKHLATGNYLAAEVRIFQPNCLRDGDLPASKKKRQAGEKIMYTLVSVPHGNDIASLFELDATTLQRADCLVPRNSYVRLRHLCTNTWVTSTSIPIDTDEERPVMLKIGTCQTKEDKEAFAIVSVPLSEVRDLDFANDANKVLASTVKKLENGTITQNERRFVTKLLEDLIFFVADVLNNGQEVLDVVISKPNRERQKLMREQNILAQIFGILKAPFKDKGEGSMLRLEDLGDQRYAPYKYMLRLCYRVLRHSQQDYRKNQEYIAKNFCVMQSQIGYDILAEDTITALLHNNRKLLEKHITAKEIETFVNLLRRNREPRFLDYLSDLCVSNTTAIPVTQELICKFMLVSTQMDNPLECPVISDDIDEEEVWLYWIDSNKEPHGKAIRHLAQEAKEGTKADLEVLTYYRYQLNLFARMCLDRQYLAINQISAQLSVDLILRCMSDESLPFDLRASFCRLMLHMHVDRDPQESVVPVRYARLWTEIPTKITIHEYDSFTDSSRNEMKRKFALTMEFVEEYLKEVVNQPFPFGDKEKNKLTFEVVHLARNLIYFGFYSFSELLRLTRTLLAILDIVQVPMSSYFERLRNNVMRTIHGVGEMMTQMVLSRGSIFPLSAPDVQPSIHPSKQASTSESEDVIVMDTKLKIIEILQFILSVRLDYRISYMLSIYKREFGENNENVNSSTTSPPDTPGIPSDEIAAQAETMFAGRKEKNAVQLDDEGGRTFLRVLIHLIMHDYPPLLSGALHLLFKHFSQRAEVLQAFKQVQLLVSNQDVDNYKQIKADLDQLRLTVEKSELWVEKNSTYETFVICSLLQESNILSPIEDGTKKPQIDSNKSNNYNIVKEILIRLSKLCIQNKKCRNQQQRLLKNMGAHLVVLDLLQIPYEKSDEKMNEVMNLAHTFLQNFCRGNPQNQVLLHKNLNLFLTPGLLEAETMRHIFMNNYLLCNEISERVVQHFVHCIETHGRHVEYLRFLQTIVKADGKYVKKCQDMVMTELINGGEDVLIFYNDRASFPVLLQMMCSERDRADESGPLAYHITLVELLAACTEGKNVYTEIKCNSLLPLDDIVRVVTHDDCIPEVKIAYVNFVNHCYVDTEVEMKEIYASNHIWKLFENFLVDMARVCNTTTDRKHADTSLEKYVTEPVMNIVSGFFNSPFSDNSTSLQTHQPVFIQLLQSAFRIYNCTWPNPAQKASVESCIKTLAEVAKNRGIAIPVDLDSQVNTLFMKSHSNMVQRAAMGWRMSARSGPRFKEALGGPAWDYRNIIEKLQDVVSSLEQQFTPMMQAEFSVLVDVLHSPELLFPEGSDARIRCGAFMSKLINHTKKLMEKEEKLCIKILQTLREMLDKKTNFGYEDGERPGGEDVRGTAEGTGPVQPGEEEAEGRPHRGFAGQDSDKSGVSMFDIQCLLDKEGASELVIDVIVNTKNDRIFSEGILLGIALLEGGNTQTQYSTYQQLKEQKKSEKFFKVLYDRMKAAQQEIRSTVTVNTIDLGSKKKDDDSDLTISVPKKRGKEDSTLHLKEGMKGQLTEASSATSKAYSVYRREMDPEIDLMGSGTDAANAEEKSTEEAIMSPAIAIMQPILRFLQLLCENHNRELQNFLRHQNNKTNYNLVCETLQFLDCICGSTTGGLGLLGLYINERNVALVNQTLESLTEYCQGPCHENQTCIATHESNGIDIIIALILNDINPLGKYCMDLVLQLKNNASKLLLAIMESRHDSENAERILFNMRPRELVDVMKNAYNQGLECDHEEENGDDGISPKDVGHNIYILAHQLARHNKTLQQMLKPGSDPDEGDEALSHYANHTAQIEIVRHDRTMEQIVFPVPNICEFLTRESKSRVFNTTERDEQGSKVNDFFQQAEDLYNEMKWQKKIRNNPPLFWFSRHISLWGSISFNLAVFINLAVALFYPFGDDGDEGTLSPLFSVLLWIAVALCTAMLFFISKPVGIRPFLVSVILRSIYTIGLGPTLILLGAANLCNKIVFLVSFVGNRGTFTRGYRAVIMDMAFLYHVAYVLVCMLGLCVHEFFYSFLLFDLVYREETLLNVIKSVTRNGRSIILTAVLALILVYLFSIIGFLFLKDDFIMEVDRLKIRAPVAGDLFLFIGEEEEDGIERTCDTLLMCIVTVLNQGLRNGGGVGDVLRKPSKDEPLFAARVVYDLLFYFIVIIIVLNLIFGVIIDTFADLRSEKQKKEEILKTTCFICGLERDKFDNKTVSFEEHIKSEHNMWHYLYFIVLVKVKDPTEYTGPESYVAQMIVEKNLDWFPRMRAMSLVSNEGDNEQNEIRNLQERLESTMSLVKQLSSQLAELKEQVSALPWAAT</sequence>
<evidence type="ECO:0000256" key="9">
    <source>
        <dbReference type="ARBA" id="ARBA00022824"/>
    </source>
</evidence>
<dbReference type="GO" id="GO:0005220">
    <property type="term" value="F:inositol 1,4,5-trisphosphate-gated calcium channel activity"/>
    <property type="evidence" value="ECO:0007669"/>
    <property type="project" value="UniProtKB-UniRule"/>
</dbReference>
<dbReference type="FunFam" id="2.80.10.50:FF:000002">
    <property type="entry name" value="Inositol 1,4,5-trisphosphate receptor type 2"/>
    <property type="match status" value="1"/>
</dbReference>
<comment type="function">
    <text evidence="21">Receptor for inositol 1,4,5-trisphosphate, a second messenger that mediates the release of intracellular calcium.</text>
</comment>
<evidence type="ECO:0000256" key="20">
    <source>
        <dbReference type="ARBA" id="ARBA00061937"/>
    </source>
</evidence>
<dbReference type="InterPro" id="IPR014821">
    <property type="entry name" value="Ins145_P3_rcpt"/>
</dbReference>
<dbReference type="InterPro" id="IPR000493">
    <property type="entry name" value="InsP3_rcpt"/>
</dbReference>
<feature type="transmembrane region" description="Helical" evidence="21">
    <location>
        <begin position="2259"/>
        <end position="2283"/>
    </location>
</feature>
<dbReference type="Gene3D" id="1.25.10.30">
    <property type="entry name" value="IP3 receptor type 1 binding core, RIH domain"/>
    <property type="match status" value="1"/>
</dbReference>
<dbReference type="Gene3D" id="2.80.10.50">
    <property type="match status" value="2"/>
</dbReference>
<evidence type="ECO:0000256" key="13">
    <source>
        <dbReference type="ARBA" id="ARBA00023136"/>
    </source>
</evidence>
<dbReference type="PANTHER" id="PTHR45816">
    <property type="entry name" value="MIR DOMAIN-CONTAINING PROTEIN"/>
    <property type="match status" value="1"/>
</dbReference>
<evidence type="ECO:0000256" key="10">
    <source>
        <dbReference type="ARBA" id="ARBA00022837"/>
    </source>
</evidence>
<dbReference type="InterPro" id="IPR016093">
    <property type="entry name" value="MIR_motif"/>
</dbReference>
<dbReference type="FunFam" id="1.10.287.70:FF:000024">
    <property type="entry name" value="Inositol 1,4,5-trisphosphate receptor type 3"/>
    <property type="match status" value="1"/>
</dbReference>
<keyword evidence="15 21" id="KW-1071">Ligand-gated ion channel</keyword>
<dbReference type="SUPFAM" id="SSF82109">
    <property type="entry name" value="MIR domain"/>
    <property type="match status" value="2"/>
</dbReference>
<comment type="domain">
    <text evidence="21">The receptor contains a calcium channel in its C-terminal extremity. Its large N-terminal cytoplasmic region has the ligand-binding site in the N-terminus and modulatory sites in the middle portion immediately upstream of the channel region.</text>
</comment>
<feature type="transmembrane region" description="Helical" evidence="21">
    <location>
        <begin position="2303"/>
        <end position="2331"/>
    </location>
</feature>
<evidence type="ECO:0000256" key="4">
    <source>
        <dbReference type="ARBA" id="ARBA00022448"/>
    </source>
</evidence>
<reference evidence="25" key="1">
    <citation type="submission" date="2025-08" db="UniProtKB">
        <authorList>
            <consortium name="Ensembl"/>
        </authorList>
    </citation>
    <scope>IDENTIFICATION</scope>
</reference>
<feature type="compositionally biased region" description="Basic and acidic residues" evidence="23">
    <location>
        <begin position="1648"/>
        <end position="1664"/>
    </location>
</feature>
<keyword evidence="4 21" id="KW-0813">Transport</keyword>
<evidence type="ECO:0000256" key="5">
    <source>
        <dbReference type="ARBA" id="ARBA00022568"/>
    </source>
</evidence>
<dbReference type="Pfam" id="PF02815">
    <property type="entry name" value="MIR"/>
    <property type="match status" value="1"/>
</dbReference>
<dbReference type="Proteomes" id="UP000694549">
    <property type="component" value="Unplaced"/>
</dbReference>
<dbReference type="GO" id="GO:0030658">
    <property type="term" value="C:transport vesicle membrane"/>
    <property type="evidence" value="ECO:0007669"/>
    <property type="project" value="UniProtKB-SubCell"/>
</dbReference>
<evidence type="ECO:0000256" key="16">
    <source>
        <dbReference type="ARBA" id="ARBA00023303"/>
    </source>
</evidence>
<keyword evidence="5 21" id="KW-0109">Calcium transport</keyword>
<dbReference type="InterPro" id="IPR035910">
    <property type="entry name" value="RyR/IP3R_RIH_dom_sf"/>
</dbReference>
<dbReference type="PANTHER" id="PTHR45816:SF3">
    <property type="entry name" value="INOSITOL 1,4,5-TRISPHOSPHATE RECEPTOR"/>
    <property type="match status" value="1"/>
</dbReference>
<protein>
    <recommendedName>
        <fullName evidence="21">Inositol 1,4,5-trisphosphate receptor</fullName>
    </recommendedName>
</protein>
<evidence type="ECO:0000313" key="25">
    <source>
        <dbReference type="Ensembl" id="ENSAZOP00000031268.1"/>
    </source>
</evidence>
<feature type="domain" description="MIR" evidence="24">
    <location>
        <begin position="112"/>
        <end position="166"/>
    </location>
</feature>
<name>A0A8B9VYS1_9AVES</name>
<dbReference type="InterPro" id="IPR005821">
    <property type="entry name" value="Ion_trans_dom"/>
</dbReference>
<keyword evidence="11 21" id="KW-1133">Transmembrane helix</keyword>
<dbReference type="Pfam" id="PF01365">
    <property type="entry name" value="RYDR_ITPR"/>
    <property type="match status" value="2"/>
</dbReference>
<keyword evidence="12 21" id="KW-0406">Ion transport</keyword>
<evidence type="ECO:0000256" key="1">
    <source>
        <dbReference type="ARBA" id="ARBA00004477"/>
    </source>
</evidence>
<evidence type="ECO:0000256" key="22">
    <source>
        <dbReference type="SAM" id="Coils"/>
    </source>
</evidence>
<keyword evidence="22" id="KW-0175">Coiled coil</keyword>
<dbReference type="PRINTS" id="PR00779">
    <property type="entry name" value="INSP3RECEPTR"/>
</dbReference>
<evidence type="ECO:0000256" key="15">
    <source>
        <dbReference type="ARBA" id="ARBA00023286"/>
    </source>
</evidence>
<reference evidence="25" key="2">
    <citation type="submission" date="2025-09" db="UniProtKB">
        <authorList>
            <consortium name="Ensembl"/>
        </authorList>
    </citation>
    <scope>IDENTIFICATION</scope>
</reference>
<evidence type="ECO:0000256" key="11">
    <source>
        <dbReference type="ARBA" id="ARBA00022989"/>
    </source>
</evidence>
<dbReference type="InterPro" id="IPR013662">
    <property type="entry name" value="RIH_assoc-dom"/>
</dbReference>
<keyword evidence="17" id="KW-0968">Cytoplasmic vesicle</keyword>
<feature type="transmembrane region" description="Helical" evidence="21">
    <location>
        <begin position="2352"/>
        <end position="2374"/>
    </location>
</feature>
<evidence type="ECO:0000256" key="3">
    <source>
        <dbReference type="ARBA" id="ARBA00009453"/>
    </source>
</evidence>
<dbReference type="InterPro" id="IPR016024">
    <property type="entry name" value="ARM-type_fold"/>
</dbReference>
<keyword evidence="9 21" id="KW-0256">Endoplasmic reticulum</keyword>
<dbReference type="InterPro" id="IPR000699">
    <property type="entry name" value="RIH_dom"/>
</dbReference>
<evidence type="ECO:0000256" key="18">
    <source>
        <dbReference type="ARBA" id="ARBA00036634"/>
    </source>
</evidence>
<dbReference type="Pfam" id="PF08454">
    <property type="entry name" value="RIH_assoc"/>
    <property type="match status" value="1"/>
</dbReference>
<evidence type="ECO:0000256" key="6">
    <source>
        <dbReference type="ARBA" id="ARBA00022673"/>
    </source>
</evidence>
<keyword evidence="6 21" id="KW-0107">Calcium channel</keyword>
<comment type="similarity">
    <text evidence="3 21">Belongs to the InsP3 receptor family.</text>
</comment>
<dbReference type="GO" id="GO:0070679">
    <property type="term" value="F:inositol 1,4,5 trisphosphate binding"/>
    <property type="evidence" value="ECO:0007669"/>
    <property type="project" value="UniProtKB-UniRule"/>
</dbReference>
<keyword evidence="26" id="KW-1185">Reference proteome</keyword>
<organism evidence="25 26">
    <name type="scientific">Anas zonorhyncha</name>
    <name type="common">Eastern spot-billed duck</name>
    <dbReference type="NCBI Taxonomy" id="75864"/>
    <lineage>
        <taxon>Eukaryota</taxon>
        <taxon>Metazoa</taxon>
        <taxon>Chordata</taxon>
        <taxon>Craniata</taxon>
        <taxon>Vertebrata</taxon>
        <taxon>Euteleostomi</taxon>
        <taxon>Archelosauria</taxon>
        <taxon>Archosauria</taxon>
        <taxon>Dinosauria</taxon>
        <taxon>Saurischia</taxon>
        <taxon>Theropoda</taxon>
        <taxon>Coelurosauria</taxon>
        <taxon>Aves</taxon>
        <taxon>Neognathae</taxon>
        <taxon>Galloanserae</taxon>
        <taxon>Anseriformes</taxon>
        <taxon>Anatidae</taxon>
        <taxon>Anatinae</taxon>
        <taxon>Anas</taxon>
    </lineage>
</organism>
<comment type="subcellular location">
    <subcellularLocation>
        <location evidence="2">Cytoplasmic vesicle</location>
        <location evidence="2">Secretory vesicle membrane</location>
        <topology evidence="2">Multi-pass membrane protein</topology>
    </subcellularLocation>
    <subcellularLocation>
        <location evidence="1 21">Endoplasmic reticulum membrane</location>
        <topology evidence="1 21">Multi-pass membrane protein</topology>
    </subcellularLocation>
</comment>
<dbReference type="PROSITE" id="PS50919">
    <property type="entry name" value="MIR"/>
    <property type="match status" value="2"/>
</dbReference>
<evidence type="ECO:0000256" key="8">
    <source>
        <dbReference type="ARBA" id="ARBA00022737"/>
    </source>
</evidence>
<evidence type="ECO:0000256" key="2">
    <source>
        <dbReference type="ARBA" id="ARBA00004638"/>
    </source>
</evidence>
<dbReference type="FunFam" id="2.80.10.50:FF:000005">
    <property type="entry name" value="Inositol 1,4,5-trisphosphate receptor type 2"/>
    <property type="match status" value="1"/>
</dbReference>
<evidence type="ECO:0000256" key="7">
    <source>
        <dbReference type="ARBA" id="ARBA00022692"/>
    </source>
</evidence>
<dbReference type="Gene3D" id="1.10.287.70">
    <property type="match status" value="1"/>
</dbReference>
<feature type="transmembrane region" description="Helical" evidence="21">
    <location>
        <begin position="2454"/>
        <end position="2477"/>
    </location>
</feature>
<proteinExistence type="inferred from homology"/>
<evidence type="ECO:0000313" key="26">
    <source>
        <dbReference type="Proteomes" id="UP000694549"/>
    </source>
</evidence>
<feature type="domain" description="MIR" evidence="24">
    <location>
        <begin position="231"/>
        <end position="287"/>
    </location>
</feature>
<keyword evidence="13 21" id="KW-0472">Membrane</keyword>
<dbReference type="Pfam" id="PF00520">
    <property type="entry name" value="Ion_trans"/>
    <property type="match status" value="1"/>
</dbReference>
<evidence type="ECO:0000256" key="19">
    <source>
        <dbReference type="ARBA" id="ARBA00059076"/>
    </source>
</evidence>
<comment type="subunit">
    <text evidence="20">Homotetramer. Interacts with CABP1. Interacts with BOK; regulates ITPR2 expression. Interacts with BCL2L10. Interacts with TRPC4. Interacts with CHGA and CHGB.</text>
</comment>
<evidence type="ECO:0000256" key="12">
    <source>
        <dbReference type="ARBA" id="ARBA00023065"/>
    </source>
</evidence>
<feature type="transmembrane region" description="Helical" evidence="21">
    <location>
        <begin position="2185"/>
        <end position="2207"/>
    </location>
</feature>
<dbReference type="SMART" id="SM00472">
    <property type="entry name" value="MIR"/>
    <property type="match status" value="4"/>
</dbReference>
<dbReference type="GO" id="GO:0005789">
    <property type="term" value="C:endoplasmic reticulum membrane"/>
    <property type="evidence" value="ECO:0007669"/>
    <property type="project" value="UniProtKB-SubCell"/>
</dbReference>
<dbReference type="FunFam" id="1.25.10.30:FF:000001">
    <property type="entry name" value="Inositol 1,4,5-trisphosphate receptor, type 2"/>
    <property type="match status" value="1"/>
</dbReference>
<dbReference type="Ensembl" id="ENSAZOT00000033419.1">
    <property type="protein sequence ID" value="ENSAZOP00000031268.1"/>
    <property type="gene ID" value="ENSAZOG00000019157.1"/>
</dbReference>
<dbReference type="SUPFAM" id="SSF100909">
    <property type="entry name" value="IP3 receptor type 1 binding core, domain 2"/>
    <property type="match status" value="2"/>
</dbReference>